<name>A0A0G0VCP2_9BACT</name>
<proteinExistence type="inferred from homology"/>
<evidence type="ECO:0000256" key="1">
    <source>
        <dbReference type="ARBA" id="ARBA00022603"/>
    </source>
</evidence>
<gene>
    <name evidence="6" type="ORF">UU48_C0015G0007</name>
</gene>
<feature type="binding site" evidence="4">
    <location>
        <position position="311"/>
    </location>
    <ligand>
        <name>S-adenosyl-L-methionine</name>
        <dbReference type="ChEBI" id="CHEBI:59789"/>
    </ligand>
</feature>
<comment type="caution">
    <text evidence="6">The sequence shown here is derived from an EMBL/GenBank/DDBJ whole genome shotgun (WGS) entry which is preliminary data.</text>
</comment>
<dbReference type="InterPro" id="IPR029063">
    <property type="entry name" value="SAM-dependent_MTases_sf"/>
</dbReference>
<sequence length="443" mass="50519">MRSRKLGQYIEGTIVEMSHDGNGIVPEGKKSIFVARTIPGERITATIKHRIKNGFLAHLETMTESSPHRQEPRCPHASVCGGCKWQHIDYPFQLELKKTLLLNAFQNQDISIPFEGIEGSPDLFYYRNRMDYVFGRDGSLGLKEAGQWWSVLNLSTCFLLSPETTEIMEMVRTWTRASGLPFWDVRTHEGFFRYLVIREGKNTRERMITLVTHDSINESIAEKMQELKPLLGGMASSILWGINPHITDLSFADKIIPLKGDPWIEEEINGMRYRIAPNSFFQTNTIMAARLQDTVKSFCGPLEDQIILDLYCGAGFFTLSLSGARKRIGIEIDPSAIEAAKLNAQLNHVEADFYAAKAEEFDWKRTCPQTVILDPPRAGLHPHVIKTLRQVLPKRIIYVSCNFKRCAEEIPLFLDVYKITRARALDLFPHTPHVELVLCLERI</sequence>
<dbReference type="Gene3D" id="2.40.50.1070">
    <property type="match status" value="1"/>
</dbReference>
<evidence type="ECO:0000256" key="2">
    <source>
        <dbReference type="ARBA" id="ARBA00022679"/>
    </source>
</evidence>
<dbReference type="PANTHER" id="PTHR11061">
    <property type="entry name" value="RNA M5U METHYLTRANSFERASE"/>
    <property type="match status" value="1"/>
</dbReference>
<dbReference type="CDD" id="cd02440">
    <property type="entry name" value="AdoMet_MTases"/>
    <property type="match status" value="1"/>
</dbReference>
<dbReference type="AlphaFoldDB" id="A0A0G0VCP2"/>
<feature type="active site" description="Nucleophile" evidence="4">
    <location>
        <position position="401"/>
    </location>
</feature>
<dbReference type="PROSITE" id="PS01230">
    <property type="entry name" value="TRMA_1"/>
    <property type="match status" value="1"/>
</dbReference>
<dbReference type="NCBIfam" id="TIGR00479">
    <property type="entry name" value="rumA"/>
    <property type="match status" value="1"/>
</dbReference>
<accession>A0A0G0VCP2</accession>
<dbReference type="PROSITE" id="PS01231">
    <property type="entry name" value="TRMA_2"/>
    <property type="match status" value="1"/>
</dbReference>
<dbReference type="GO" id="GO:0032259">
    <property type="term" value="P:methylation"/>
    <property type="evidence" value="ECO:0007669"/>
    <property type="project" value="UniProtKB-KW"/>
</dbReference>
<dbReference type="Gene3D" id="3.40.50.150">
    <property type="entry name" value="Vaccinia Virus protein VP39"/>
    <property type="match status" value="1"/>
</dbReference>
<dbReference type="Pfam" id="PF05958">
    <property type="entry name" value="tRNA_U5-meth_tr"/>
    <property type="match status" value="1"/>
</dbReference>
<dbReference type="InterPro" id="IPR012340">
    <property type="entry name" value="NA-bd_OB-fold"/>
</dbReference>
<feature type="binding site" evidence="4">
    <location>
        <position position="331"/>
    </location>
    <ligand>
        <name>S-adenosyl-L-methionine</name>
        <dbReference type="ChEBI" id="CHEBI:59789"/>
    </ligand>
</feature>
<keyword evidence="3 4" id="KW-0949">S-adenosyl-L-methionine</keyword>
<evidence type="ECO:0000256" key="4">
    <source>
        <dbReference type="PROSITE-ProRule" id="PRU01024"/>
    </source>
</evidence>
<dbReference type="EMBL" id="LCAU01000015">
    <property type="protein sequence ID" value="KKR97431.1"/>
    <property type="molecule type" value="Genomic_DNA"/>
</dbReference>
<dbReference type="GO" id="GO:0008757">
    <property type="term" value="F:S-adenosylmethionine-dependent methyltransferase activity"/>
    <property type="evidence" value="ECO:0007669"/>
    <property type="project" value="UniProtKB-ARBA"/>
</dbReference>
<evidence type="ECO:0000256" key="5">
    <source>
        <dbReference type="PROSITE-ProRule" id="PRU10015"/>
    </source>
</evidence>
<keyword evidence="1 4" id="KW-0489">Methyltransferase</keyword>
<dbReference type="InterPro" id="IPR010280">
    <property type="entry name" value="U5_MeTrfase_fam"/>
</dbReference>
<organism evidence="6 7">
    <name type="scientific">Candidatus Uhrbacteria bacterium GW2011_GWF2_41_16</name>
    <dbReference type="NCBI Taxonomy" id="1618997"/>
    <lineage>
        <taxon>Bacteria</taxon>
        <taxon>Candidatus Uhriibacteriota</taxon>
    </lineage>
</organism>
<dbReference type="InterPro" id="IPR030391">
    <property type="entry name" value="MeTrfase_TrmA_CS"/>
</dbReference>
<comment type="similarity">
    <text evidence="4">Belongs to the class I-like SAM-binding methyltransferase superfamily. RNA M5U methyltransferase family.</text>
</comment>
<dbReference type="PROSITE" id="PS51687">
    <property type="entry name" value="SAM_MT_RNA_M5U"/>
    <property type="match status" value="1"/>
</dbReference>
<dbReference type="GO" id="GO:0008173">
    <property type="term" value="F:RNA methyltransferase activity"/>
    <property type="evidence" value="ECO:0007669"/>
    <property type="project" value="InterPro"/>
</dbReference>
<evidence type="ECO:0000313" key="6">
    <source>
        <dbReference type="EMBL" id="KKR97431.1"/>
    </source>
</evidence>
<dbReference type="SUPFAM" id="SSF50249">
    <property type="entry name" value="Nucleic acid-binding proteins"/>
    <property type="match status" value="1"/>
</dbReference>
<dbReference type="Gene3D" id="2.40.50.140">
    <property type="entry name" value="Nucleic acid-binding proteins"/>
    <property type="match status" value="1"/>
</dbReference>
<reference evidence="6 7" key="1">
    <citation type="journal article" date="2015" name="Nature">
        <title>rRNA introns, odd ribosomes, and small enigmatic genomes across a large radiation of phyla.</title>
        <authorList>
            <person name="Brown C.T."/>
            <person name="Hug L.A."/>
            <person name="Thomas B.C."/>
            <person name="Sharon I."/>
            <person name="Castelle C.J."/>
            <person name="Singh A."/>
            <person name="Wilkins M.J."/>
            <person name="Williams K.H."/>
            <person name="Banfield J.F."/>
        </authorList>
    </citation>
    <scope>NUCLEOTIDE SEQUENCE [LARGE SCALE GENOMIC DNA]</scope>
</reference>
<evidence type="ECO:0000313" key="7">
    <source>
        <dbReference type="Proteomes" id="UP000034746"/>
    </source>
</evidence>
<protein>
    <submittedName>
        <fullName evidence="6">23S rRNA (Uracil-5-)-methyltransferase RumA</fullName>
    </submittedName>
</protein>
<keyword evidence="2 4" id="KW-0808">Transferase</keyword>
<dbReference type="GO" id="GO:0009451">
    <property type="term" value="P:RNA modification"/>
    <property type="evidence" value="ECO:0007669"/>
    <property type="project" value="UniProtKB-ARBA"/>
</dbReference>
<dbReference type="Proteomes" id="UP000034746">
    <property type="component" value="Unassembled WGS sequence"/>
</dbReference>
<dbReference type="SUPFAM" id="SSF53335">
    <property type="entry name" value="S-adenosyl-L-methionine-dependent methyltransferases"/>
    <property type="match status" value="1"/>
</dbReference>
<dbReference type="InterPro" id="IPR030390">
    <property type="entry name" value="MeTrfase_TrmA_AS"/>
</dbReference>
<feature type="binding site" evidence="4">
    <location>
        <position position="282"/>
    </location>
    <ligand>
        <name>S-adenosyl-L-methionine</name>
        <dbReference type="ChEBI" id="CHEBI:59789"/>
    </ligand>
</feature>
<evidence type="ECO:0000256" key="3">
    <source>
        <dbReference type="ARBA" id="ARBA00022691"/>
    </source>
</evidence>
<feature type="binding site" evidence="4">
    <location>
        <position position="374"/>
    </location>
    <ligand>
        <name>S-adenosyl-L-methionine</name>
        <dbReference type="ChEBI" id="CHEBI:59789"/>
    </ligand>
</feature>
<dbReference type="PANTHER" id="PTHR11061:SF30">
    <property type="entry name" value="TRNA (URACIL(54)-C(5))-METHYLTRANSFERASE"/>
    <property type="match status" value="1"/>
</dbReference>
<feature type="active site" evidence="5">
    <location>
        <position position="401"/>
    </location>
</feature>
<dbReference type="GO" id="GO:0006396">
    <property type="term" value="P:RNA processing"/>
    <property type="evidence" value="ECO:0007669"/>
    <property type="project" value="InterPro"/>
</dbReference>